<evidence type="ECO:0000256" key="13">
    <source>
        <dbReference type="ARBA" id="ARBA00023136"/>
    </source>
</evidence>
<dbReference type="InterPro" id="IPR036097">
    <property type="entry name" value="HisK_dim/P_sf"/>
</dbReference>
<keyword evidence="8 14" id="KW-0547">Nucleotide-binding</keyword>
<dbReference type="EC" id="2.7.13.3" evidence="14"/>
<dbReference type="PROSITE" id="PS50109">
    <property type="entry name" value="HIS_KIN"/>
    <property type="match status" value="1"/>
</dbReference>
<dbReference type="InterPro" id="IPR003594">
    <property type="entry name" value="HATPase_dom"/>
</dbReference>
<dbReference type="SMART" id="SM00304">
    <property type="entry name" value="HAMP"/>
    <property type="match status" value="1"/>
</dbReference>
<evidence type="ECO:0000256" key="5">
    <source>
        <dbReference type="ARBA" id="ARBA00022553"/>
    </source>
</evidence>
<feature type="domain" description="Histidine kinase" evidence="15">
    <location>
        <begin position="249"/>
        <end position="463"/>
    </location>
</feature>
<dbReference type="Proteomes" id="UP000180246">
    <property type="component" value="Unassembled WGS sequence"/>
</dbReference>
<dbReference type="PRINTS" id="PR00344">
    <property type="entry name" value="BCTRLSENSOR"/>
</dbReference>
<dbReference type="FunFam" id="3.30.565.10:FF:000006">
    <property type="entry name" value="Sensor histidine kinase WalK"/>
    <property type="match status" value="1"/>
</dbReference>
<protein>
    <recommendedName>
        <fullName evidence="14">Sensor protein</fullName>
        <ecNumber evidence="14">2.7.13.3</ecNumber>
    </recommendedName>
</protein>
<dbReference type="SUPFAM" id="SSF47384">
    <property type="entry name" value="Homodimeric domain of signal transducing histidine kinase"/>
    <property type="match status" value="1"/>
</dbReference>
<evidence type="ECO:0000313" key="18">
    <source>
        <dbReference type="Proteomes" id="UP000180246"/>
    </source>
</evidence>
<keyword evidence="3 14" id="KW-1003">Cell membrane</keyword>
<evidence type="ECO:0000313" key="17">
    <source>
        <dbReference type="EMBL" id="OIJ41242.1"/>
    </source>
</evidence>
<keyword evidence="6 14" id="KW-0808">Transferase</keyword>
<dbReference type="InterPro" id="IPR006290">
    <property type="entry name" value="CztS_silS_copS"/>
</dbReference>
<comment type="function">
    <text evidence="14">Member of a two-component regulatory system.</text>
</comment>
<evidence type="ECO:0000256" key="9">
    <source>
        <dbReference type="ARBA" id="ARBA00022777"/>
    </source>
</evidence>
<dbReference type="GO" id="GO:0005886">
    <property type="term" value="C:plasma membrane"/>
    <property type="evidence" value="ECO:0007669"/>
    <property type="project" value="UniProtKB-SubCell"/>
</dbReference>
<keyword evidence="10 14" id="KW-0067">ATP-binding</keyword>
<evidence type="ECO:0000256" key="14">
    <source>
        <dbReference type="RuleBase" id="RU364088"/>
    </source>
</evidence>
<dbReference type="Gene3D" id="1.10.287.130">
    <property type="match status" value="1"/>
</dbReference>
<evidence type="ECO:0000259" key="16">
    <source>
        <dbReference type="PROSITE" id="PS50885"/>
    </source>
</evidence>
<sequence>MIARSLTSKLAMLVGLLGLIQAVGVVVFSYATISSKMGEQRRQVLKVALAEARTILGNNGSLDTLGSVAHRLADLVSRHDGLHAAVARPNNFSALIAFSPVGLQSLARLRDDTWGVDAFLDWRSAPSGDPMLSVVTSGTVTNGEQYVLILTVDRTADEELLLNFVMVAAGAAPFALALMSLGAWAIVNVGLRPLNRFRDAAISMSARNIPDHINPDGMPRELEPLCLAFNGMLDRVEDGVRRLSQFSADLAHEMRTPLGILLGRTQVVLSQPRTHEQLVELLEQNIEELERLTRIVADMLFLAQTDNSTSHLGITIVDLADEARKVVEYIELVAHERDIDFVVEGEGKVLADVGLVDRAITNLLSNAVRYGNPNSTVAIRIRTADERVELAVTNTGAPVSAEHLGRLFDRFYRADSARSREAGGTGLGLSIVQAIMTLHGGYAAAGSHANGMITFTLSFPLPTAAVRESSPAPE</sequence>
<dbReference type="NCBIfam" id="TIGR01386">
    <property type="entry name" value="cztS_silS_copS"/>
    <property type="match status" value="1"/>
</dbReference>
<dbReference type="InterPro" id="IPR036890">
    <property type="entry name" value="HATPase_C_sf"/>
</dbReference>
<evidence type="ECO:0000256" key="4">
    <source>
        <dbReference type="ARBA" id="ARBA00022519"/>
    </source>
</evidence>
<evidence type="ECO:0000256" key="2">
    <source>
        <dbReference type="ARBA" id="ARBA00004429"/>
    </source>
</evidence>
<dbReference type="SMART" id="SM00388">
    <property type="entry name" value="HisKA"/>
    <property type="match status" value="1"/>
</dbReference>
<keyword evidence="9 14" id="KW-0418">Kinase</keyword>
<keyword evidence="13 14" id="KW-0472">Membrane</keyword>
<feature type="transmembrane region" description="Helical" evidence="14">
    <location>
        <begin position="12"/>
        <end position="33"/>
    </location>
</feature>
<evidence type="ECO:0000256" key="8">
    <source>
        <dbReference type="ARBA" id="ARBA00022741"/>
    </source>
</evidence>
<dbReference type="SMART" id="SM00387">
    <property type="entry name" value="HATPase_c"/>
    <property type="match status" value="1"/>
</dbReference>
<feature type="domain" description="HAMP" evidence="16">
    <location>
        <begin position="188"/>
        <end position="241"/>
    </location>
</feature>
<dbReference type="Pfam" id="PF00512">
    <property type="entry name" value="HisKA"/>
    <property type="match status" value="1"/>
</dbReference>
<dbReference type="PROSITE" id="PS50885">
    <property type="entry name" value="HAMP"/>
    <property type="match status" value="1"/>
</dbReference>
<dbReference type="InterPro" id="IPR003660">
    <property type="entry name" value="HAMP_dom"/>
</dbReference>
<keyword evidence="4 14" id="KW-0997">Cell inner membrane</keyword>
<keyword evidence="7 14" id="KW-0812">Transmembrane</keyword>
<comment type="subcellular location">
    <subcellularLocation>
        <location evidence="2">Cell inner membrane</location>
        <topology evidence="2">Multi-pass membrane protein</topology>
    </subcellularLocation>
</comment>
<dbReference type="GO" id="GO:0000155">
    <property type="term" value="F:phosphorelay sensor kinase activity"/>
    <property type="evidence" value="ECO:0007669"/>
    <property type="project" value="InterPro"/>
</dbReference>
<dbReference type="InterPro" id="IPR004358">
    <property type="entry name" value="Sig_transdc_His_kin-like_C"/>
</dbReference>
<dbReference type="InterPro" id="IPR050428">
    <property type="entry name" value="TCS_sensor_his_kinase"/>
</dbReference>
<dbReference type="SUPFAM" id="SSF55874">
    <property type="entry name" value="ATPase domain of HSP90 chaperone/DNA topoisomerase II/histidine kinase"/>
    <property type="match status" value="1"/>
</dbReference>
<evidence type="ECO:0000256" key="7">
    <source>
        <dbReference type="ARBA" id="ARBA00022692"/>
    </source>
</evidence>
<keyword evidence="11 14" id="KW-1133">Transmembrane helix</keyword>
<dbReference type="Pfam" id="PF00672">
    <property type="entry name" value="HAMP"/>
    <property type="match status" value="1"/>
</dbReference>
<evidence type="ECO:0000259" key="15">
    <source>
        <dbReference type="PROSITE" id="PS50109"/>
    </source>
</evidence>
<dbReference type="Gene3D" id="3.30.565.10">
    <property type="entry name" value="Histidine kinase-like ATPase, C-terminal domain"/>
    <property type="match status" value="1"/>
</dbReference>
<evidence type="ECO:0000256" key="1">
    <source>
        <dbReference type="ARBA" id="ARBA00000085"/>
    </source>
</evidence>
<evidence type="ECO:0000256" key="6">
    <source>
        <dbReference type="ARBA" id="ARBA00022679"/>
    </source>
</evidence>
<dbReference type="GO" id="GO:0005524">
    <property type="term" value="F:ATP binding"/>
    <property type="evidence" value="ECO:0007669"/>
    <property type="project" value="UniProtKB-KW"/>
</dbReference>
<feature type="transmembrane region" description="Helical" evidence="14">
    <location>
        <begin position="160"/>
        <end position="187"/>
    </location>
</feature>
<proteinExistence type="predicted"/>
<accession>A0A1S2NA76</accession>
<evidence type="ECO:0000256" key="11">
    <source>
        <dbReference type="ARBA" id="ARBA00022989"/>
    </source>
</evidence>
<dbReference type="RefSeq" id="WP_083415464.1">
    <property type="nucleotide sequence ID" value="NZ_JRYB01000001.1"/>
</dbReference>
<dbReference type="PANTHER" id="PTHR45436:SF15">
    <property type="entry name" value="SENSOR HISTIDINE KINASE CUSS"/>
    <property type="match status" value="1"/>
</dbReference>
<dbReference type="AlphaFoldDB" id="A0A1S2NA76"/>
<keyword evidence="5" id="KW-0597">Phosphoprotein</keyword>
<evidence type="ECO:0000256" key="10">
    <source>
        <dbReference type="ARBA" id="ARBA00022840"/>
    </source>
</evidence>
<dbReference type="PANTHER" id="PTHR45436">
    <property type="entry name" value="SENSOR HISTIDINE KINASE YKOH"/>
    <property type="match status" value="1"/>
</dbReference>
<organism evidence="17 18">
    <name type="scientific">Massilia timonae</name>
    <dbReference type="NCBI Taxonomy" id="47229"/>
    <lineage>
        <taxon>Bacteria</taxon>
        <taxon>Pseudomonadati</taxon>
        <taxon>Pseudomonadota</taxon>
        <taxon>Betaproteobacteria</taxon>
        <taxon>Burkholderiales</taxon>
        <taxon>Oxalobacteraceae</taxon>
        <taxon>Telluria group</taxon>
        <taxon>Massilia</taxon>
    </lineage>
</organism>
<evidence type="ECO:0000256" key="3">
    <source>
        <dbReference type="ARBA" id="ARBA00022475"/>
    </source>
</evidence>
<keyword evidence="12 14" id="KW-0902">Two-component regulatory system</keyword>
<gene>
    <name evidence="17" type="ORF">LO55_4126</name>
</gene>
<reference evidence="17 18" key="1">
    <citation type="submission" date="2014-10" db="EMBL/GenBank/DDBJ databases">
        <authorList>
            <person name="Seo M.-J."/>
            <person name="Seok Y.J."/>
            <person name="Cha I.-T."/>
        </authorList>
    </citation>
    <scope>NUCLEOTIDE SEQUENCE [LARGE SCALE GENOMIC DNA]</scope>
    <source>
        <strain evidence="17 18">NEU</strain>
    </source>
</reference>
<dbReference type="InterPro" id="IPR003661">
    <property type="entry name" value="HisK_dim/P_dom"/>
</dbReference>
<dbReference type="CDD" id="cd00082">
    <property type="entry name" value="HisKA"/>
    <property type="match status" value="1"/>
</dbReference>
<evidence type="ECO:0000256" key="12">
    <source>
        <dbReference type="ARBA" id="ARBA00023012"/>
    </source>
</evidence>
<dbReference type="CDD" id="cd00075">
    <property type="entry name" value="HATPase"/>
    <property type="match status" value="1"/>
</dbReference>
<dbReference type="EMBL" id="JRYB01000001">
    <property type="protein sequence ID" value="OIJ41242.1"/>
    <property type="molecule type" value="Genomic_DNA"/>
</dbReference>
<dbReference type="Pfam" id="PF02518">
    <property type="entry name" value="HATPase_c"/>
    <property type="match status" value="1"/>
</dbReference>
<name>A0A1S2NA76_9BURK</name>
<comment type="catalytic activity">
    <reaction evidence="1 14">
        <text>ATP + protein L-histidine = ADP + protein N-phospho-L-histidine.</text>
        <dbReference type="EC" id="2.7.13.3"/>
    </reaction>
</comment>
<dbReference type="InterPro" id="IPR005467">
    <property type="entry name" value="His_kinase_dom"/>
</dbReference>
<comment type="caution">
    <text evidence="17">The sequence shown here is derived from an EMBL/GenBank/DDBJ whole genome shotgun (WGS) entry which is preliminary data.</text>
</comment>